<feature type="non-terminal residue" evidence="1">
    <location>
        <position position="1"/>
    </location>
</feature>
<organism evidence="1 2">
    <name type="scientific">Polarella glacialis</name>
    <name type="common">Dinoflagellate</name>
    <dbReference type="NCBI Taxonomy" id="89957"/>
    <lineage>
        <taxon>Eukaryota</taxon>
        <taxon>Sar</taxon>
        <taxon>Alveolata</taxon>
        <taxon>Dinophyceae</taxon>
        <taxon>Suessiales</taxon>
        <taxon>Suessiaceae</taxon>
        <taxon>Polarella</taxon>
    </lineage>
</organism>
<dbReference type="EMBL" id="CAJNNV010012915">
    <property type="protein sequence ID" value="CAE8601203.1"/>
    <property type="molecule type" value="Genomic_DNA"/>
</dbReference>
<evidence type="ECO:0000313" key="2">
    <source>
        <dbReference type="Proteomes" id="UP000654075"/>
    </source>
</evidence>
<proteinExistence type="predicted"/>
<accession>A0A813ENT9</accession>
<keyword evidence="2" id="KW-1185">Reference proteome</keyword>
<dbReference type="Proteomes" id="UP000654075">
    <property type="component" value="Unassembled WGS sequence"/>
</dbReference>
<protein>
    <recommendedName>
        <fullName evidence="3">DUF455 family protein</fullName>
    </recommendedName>
</protein>
<comment type="caution">
    <text evidence="1">The sequence shown here is derived from an EMBL/GenBank/DDBJ whole genome shotgun (WGS) entry which is preliminary data.</text>
</comment>
<dbReference type="Pfam" id="PF04305">
    <property type="entry name" value="DUF455"/>
    <property type="match status" value="1"/>
</dbReference>
<feature type="non-terminal residue" evidence="1">
    <location>
        <position position="368"/>
    </location>
</feature>
<sequence>VRAEPVKASLLQEFGISDTLGKASPYLNVVPLTPLGQRWSAASGPAAGGLGVFLLLDPRVASSSSSGRRQPSLTAAAASRDGSARLAQLSAKDELDMFARRILEDGRLATKLEPPAEGLDKRLIAEQNLPQVSKDVGLADASLDLEWPEREAAIEMSRTPLKGSEQLPKAGQLIASAEARALCLRKFAHHEVCAIELFAWALLRFPDAPVGFRLGLLQTLVEEQVHCKLYLERVADITRADGREDLPQSELEPFPLGRAPLPNSLWKGLGAIRASPEPLAAFLCGVGLTFEAANLDHSLKFRDIFRQAGDDETADVLQRIHDEEIRHVRIARVWLRRLAPRHGADAAHCDDAELYNAYAAFPTFEMSK</sequence>
<evidence type="ECO:0008006" key="3">
    <source>
        <dbReference type="Google" id="ProtNLM"/>
    </source>
</evidence>
<dbReference type="SUPFAM" id="SSF47240">
    <property type="entry name" value="Ferritin-like"/>
    <property type="match status" value="1"/>
</dbReference>
<dbReference type="PANTHER" id="PTHR42782:SF2">
    <property type="entry name" value="3-OXOACYL-[ACYL-CARRIER-PROTEIN] SYNTHASE-LIKE PROTEIN"/>
    <property type="match status" value="1"/>
</dbReference>
<reference evidence="1" key="1">
    <citation type="submission" date="2021-02" db="EMBL/GenBank/DDBJ databases">
        <authorList>
            <person name="Dougan E. K."/>
            <person name="Rhodes N."/>
            <person name="Thang M."/>
            <person name="Chan C."/>
        </authorList>
    </citation>
    <scope>NUCLEOTIDE SEQUENCE</scope>
</reference>
<evidence type="ECO:0000313" key="1">
    <source>
        <dbReference type="EMBL" id="CAE8601203.1"/>
    </source>
</evidence>
<dbReference type="CDD" id="cd00657">
    <property type="entry name" value="Ferritin_like"/>
    <property type="match status" value="1"/>
</dbReference>
<dbReference type="PANTHER" id="PTHR42782">
    <property type="entry name" value="SI:CH73-314G15.3"/>
    <property type="match status" value="1"/>
</dbReference>
<dbReference type="InterPro" id="IPR009078">
    <property type="entry name" value="Ferritin-like_SF"/>
</dbReference>
<dbReference type="InterPro" id="IPR007402">
    <property type="entry name" value="DUF455"/>
</dbReference>
<name>A0A813ENT9_POLGL</name>
<dbReference type="AlphaFoldDB" id="A0A813ENT9"/>
<dbReference type="OrthoDB" id="426882at2759"/>
<gene>
    <name evidence="1" type="ORF">PGLA1383_LOCUS19499</name>
</gene>